<name>A0A3M7SAF5_BRAPC</name>
<evidence type="ECO:0008006" key="3">
    <source>
        <dbReference type="Google" id="ProtNLM"/>
    </source>
</evidence>
<sequence>MIFHNLSFLRHRNFFHTGFVSARLAHHRDAYQINNKQQNKFSWRCIERNCKAAGYTYTDKIGEECDFYITFEDHLDVPDVAKIELLERRRAIKERA</sequence>
<dbReference type="Proteomes" id="UP000276133">
    <property type="component" value="Unassembled WGS sequence"/>
</dbReference>
<protein>
    <recommendedName>
        <fullName evidence="3">FLYWCH-type domain-containing protein</fullName>
    </recommendedName>
</protein>
<reference evidence="1 2" key="1">
    <citation type="journal article" date="2018" name="Sci. Rep.">
        <title>Genomic signatures of local adaptation to the degree of environmental predictability in rotifers.</title>
        <authorList>
            <person name="Franch-Gras L."/>
            <person name="Hahn C."/>
            <person name="Garcia-Roger E.M."/>
            <person name="Carmona M.J."/>
            <person name="Serra M."/>
            <person name="Gomez A."/>
        </authorList>
    </citation>
    <scope>NUCLEOTIDE SEQUENCE [LARGE SCALE GENOMIC DNA]</scope>
    <source>
        <strain evidence="1">HYR1</strain>
    </source>
</reference>
<organism evidence="1 2">
    <name type="scientific">Brachionus plicatilis</name>
    <name type="common">Marine rotifer</name>
    <name type="synonym">Brachionus muelleri</name>
    <dbReference type="NCBI Taxonomy" id="10195"/>
    <lineage>
        <taxon>Eukaryota</taxon>
        <taxon>Metazoa</taxon>
        <taxon>Spiralia</taxon>
        <taxon>Gnathifera</taxon>
        <taxon>Rotifera</taxon>
        <taxon>Eurotatoria</taxon>
        <taxon>Monogononta</taxon>
        <taxon>Pseudotrocha</taxon>
        <taxon>Ploima</taxon>
        <taxon>Brachionidae</taxon>
        <taxon>Brachionus</taxon>
    </lineage>
</organism>
<evidence type="ECO:0000313" key="2">
    <source>
        <dbReference type="Proteomes" id="UP000276133"/>
    </source>
</evidence>
<dbReference type="AlphaFoldDB" id="A0A3M7SAF5"/>
<dbReference type="EMBL" id="REGN01001779">
    <property type="protein sequence ID" value="RNA32615.1"/>
    <property type="molecule type" value="Genomic_DNA"/>
</dbReference>
<feature type="non-terminal residue" evidence="1">
    <location>
        <position position="96"/>
    </location>
</feature>
<comment type="caution">
    <text evidence="1">The sequence shown here is derived from an EMBL/GenBank/DDBJ whole genome shotgun (WGS) entry which is preliminary data.</text>
</comment>
<proteinExistence type="predicted"/>
<keyword evidence="2" id="KW-1185">Reference proteome</keyword>
<evidence type="ECO:0000313" key="1">
    <source>
        <dbReference type="EMBL" id="RNA32615.1"/>
    </source>
</evidence>
<gene>
    <name evidence="1" type="ORF">BpHYR1_008468</name>
</gene>
<dbReference type="Gene3D" id="2.20.25.240">
    <property type="match status" value="1"/>
</dbReference>
<accession>A0A3M7SAF5</accession>
<dbReference type="OrthoDB" id="10176674at2759"/>